<dbReference type="PROSITE" id="PS50082">
    <property type="entry name" value="WD_REPEATS_2"/>
    <property type="match status" value="1"/>
</dbReference>
<dbReference type="Proteomes" id="UP000637628">
    <property type="component" value="Unassembled WGS sequence"/>
</dbReference>
<protein>
    <recommendedName>
        <fullName evidence="8">Protein kinase domain-containing protein</fullName>
    </recommendedName>
</protein>
<feature type="binding site" evidence="6">
    <location>
        <position position="34"/>
    </location>
    <ligand>
        <name>ATP</name>
        <dbReference type="ChEBI" id="CHEBI:30616"/>
    </ligand>
</feature>
<dbReference type="SMART" id="SM00220">
    <property type="entry name" value="S_TKc"/>
    <property type="match status" value="1"/>
</dbReference>
<keyword evidence="3" id="KW-0418">Kinase</keyword>
<dbReference type="SUPFAM" id="SSF63829">
    <property type="entry name" value="Calcium-dependent phosphotriesterase"/>
    <property type="match status" value="1"/>
</dbReference>
<dbReference type="InterPro" id="IPR000719">
    <property type="entry name" value="Prot_kinase_dom"/>
</dbReference>
<keyword evidence="1" id="KW-0808">Transferase</keyword>
<evidence type="ECO:0000256" key="7">
    <source>
        <dbReference type="SAM" id="Phobius"/>
    </source>
</evidence>
<keyword evidence="7" id="KW-0472">Membrane</keyword>
<evidence type="ECO:0000256" key="4">
    <source>
        <dbReference type="ARBA" id="ARBA00022840"/>
    </source>
</evidence>
<feature type="domain" description="Protein kinase" evidence="8">
    <location>
        <begin position="6"/>
        <end position="267"/>
    </location>
</feature>
<dbReference type="PROSITE" id="PS50011">
    <property type="entry name" value="PROTEIN_KINASE_DOM"/>
    <property type="match status" value="1"/>
</dbReference>
<keyword evidence="5" id="KW-0853">WD repeat</keyword>
<reference evidence="9 10" key="1">
    <citation type="submission" date="2021-01" db="EMBL/GenBank/DDBJ databases">
        <title>Whole genome shotgun sequence of Actinoplanes durhamensis NBRC 14914.</title>
        <authorList>
            <person name="Komaki H."/>
            <person name="Tamura T."/>
        </authorList>
    </citation>
    <scope>NUCLEOTIDE SEQUENCE [LARGE SCALE GENOMIC DNA]</scope>
    <source>
        <strain evidence="9 10">NBRC 14914</strain>
    </source>
</reference>
<evidence type="ECO:0000313" key="9">
    <source>
        <dbReference type="EMBL" id="GIE01884.1"/>
    </source>
</evidence>
<dbReference type="InterPro" id="IPR015943">
    <property type="entry name" value="WD40/YVTN_repeat-like_dom_sf"/>
</dbReference>
<dbReference type="PANTHER" id="PTHR43289:SF34">
    <property type="entry name" value="SERINE_THREONINE-PROTEIN KINASE YBDM-RELATED"/>
    <property type="match status" value="1"/>
</dbReference>
<dbReference type="RefSeq" id="WP_307836635.1">
    <property type="nucleotide sequence ID" value="NZ_BAAATX010000005.1"/>
</dbReference>
<dbReference type="Gene3D" id="2.130.10.10">
    <property type="entry name" value="YVTN repeat-like/Quinoprotein amine dehydrogenase"/>
    <property type="match status" value="3"/>
</dbReference>
<dbReference type="Gene3D" id="1.10.510.10">
    <property type="entry name" value="Transferase(Phosphotransferase) domain 1"/>
    <property type="match status" value="1"/>
</dbReference>
<dbReference type="InterPro" id="IPR001680">
    <property type="entry name" value="WD40_rpt"/>
</dbReference>
<evidence type="ECO:0000256" key="2">
    <source>
        <dbReference type="ARBA" id="ARBA00022741"/>
    </source>
</evidence>
<keyword evidence="4 6" id="KW-0067">ATP-binding</keyword>
<name>A0ABQ3YWK8_9ACTN</name>
<dbReference type="Pfam" id="PF00400">
    <property type="entry name" value="WD40"/>
    <property type="match status" value="2"/>
</dbReference>
<evidence type="ECO:0000256" key="6">
    <source>
        <dbReference type="PROSITE-ProRule" id="PRU10141"/>
    </source>
</evidence>
<evidence type="ECO:0000256" key="3">
    <source>
        <dbReference type="ARBA" id="ARBA00022777"/>
    </source>
</evidence>
<evidence type="ECO:0000259" key="8">
    <source>
        <dbReference type="PROSITE" id="PS50011"/>
    </source>
</evidence>
<keyword evidence="2 6" id="KW-0547">Nucleotide-binding</keyword>
<comment type="caution">
    <text evidence="9">The sequence shown here is derived from an EMBL/GenBank/DDBJ whole genome shotgun (WGS) entry which is preliminary data.</text>
</comment>
<dbReference type="Gene3D" id="3.30.200.20">
    <property type="entry name" value="Phosphorylase Kinase, domain 1"/>
    <property type="match status" value="1"/>
</dbReference>
<dbReference type="PROSITE" id="PS00108">
    <property type="entry name" value="PROTEIN_KINASE_ST"/>
    <property type="match status" value="1"/>
</dbReference>
<evidence type="ECO:0000256" key="1">
    <source>
        <dbReference type="ARBA" id="ARBA00022679"/>
    </source>
</evidence>
<keyword evidence="7" id="KW-0812">Transmembrane</keyword>
<keyword evidence="7" id="KW-1133">Transmembrane helix</keyword>
<dbReference type="InterPro" id="IPR011009">
    <property type="entry name" value="Kinase-like_dom_sf"/>
</dbReference>
<sequence>MQLGDYELSSLLGEGGMGTVYLAKDRDGRPVALKVIKPEHSRDPEFRARFRSEVDRARRVPPFCTAEVLDADPDHETPYLVVEFVDGPSLADVVREQGSLSAANVHGVAIGVATALVAIHGAGIIHRDLKPANVLFKLGTPKVIDFGIARATDPTSEHTRPDQLVGTIAYMAPERFDPAGRRVTPAADVFAWGVVVTYAATGHLPFAGDSPMATAGMILTQPPNLTGLTGGLRDLVESALDKDPARRPAAAELLDRLLAVEPADPEVRRAAHAARDGVRARRNTRRMFRLTAAVLVLTVAAGVPSGLMLREREADRGRAVAAVQAARVTATGNLVAKSKETRRTDPGLSLRLAATAVGLTPEPTTRDNLAAAIATGYAGELPVDESVWRARYRPDGRVAVLLGGDGTLTFWAGTTVAGTLRTGAKSISDMAFSPDGRILAVLAGRLQLWDVHDLSAPHRLDLTPVGPEAEQLLEFSPGRIVLSGGKYLAMWDVRDPTHPRNIWRTTGPNDWIGPAAVNSAHGLYAAVTGDDLAIWSATGTAKPGIVARIKQMGVAQAISINPAGTLAAIVTAGDRLRLYDLSARSRPRRLEDPPGAPVATAVAFSPDGHLMAAGDNRKQVNLWDVRDRDAVTRVGTRDGHGGMVTSIAFAPRGETMLTTSFGIAHTAMLWRDRTALSPAMITSLEHAGRVESLDVSASETLAVKASTGIARSTVASWTIADPAHPRSVTGPVEINTEVDENTVRMSAEQPTFVLAATGLWDVARKDRPRRLPPVTLANNDVSAEVRDFDPSVGLAIVSPADPKDPPLALYTTTSGHDPRKISSIPATQPVSMIFVRGRRQLVLIDARPGPEVSIALWDLTDPSRPRRIASHRLAYYSSGLAVSGDGRTITYYGSDGIRVWRPGTGTDALLVPLVASATPDQENEIQGSALSPDGSVIALSTWARTDLWSVPLSGPGSLLGTIRGHFDGSGFSPTHPILAAADGSYTNLWSLERTLATLRDPLPEACRLGGGLTAAEWPRFVKDLSYVAAC</sequence>
<dbReference type="EMBL" id="BOML01000027">
    <property type="protein sequence ID" value="GIE01884.1"/>
    <property type="molecule type" value="Genomic_DNA"/>
</dbReference>
<organism evidence="9 10">
    <name type="scientific">Paractinoplanes durhamensis</name>
    <dbReference type="NCBI Taxonomy" id="113563"/>
    <lineage>
        <taxon>Bacteria</taxon>
        <taxon>Bacillati</taxon>
        <taxon>Actinomycetota</taxon>
        <taxon>Actinomycetes</taxon>
        <taxon>Micromonosporales</taxon>
        <taxon>Micromonosporaceae</taxon>
        <taxon>Paractinoplanes</taxon>
    </lineage>
</organism>
<dbReference type="SUPFAM" id="SSF56112">
    <property type="entry name" value="Protein kinase-like (PK-like)"/>
    <property type="match status" value="1"/>
</dbReference>
<dbReference type="Pfam" id="PF00069">
    <property type="entry name" value="Pkinase"/>
    <property type="match status" value="1"/>
</dbReference>
<dbReference type="SMART" id="SM00320">
    <property type="entry name" value="WD40"/>
    <property type="match status" value="7"/>
</dbReference>
<gene>
    <name evidence="9" type="ORF">Adu01nite_32340</name>
</gene>
<keyword evidence="10" id="KW-1185">Reference proteome</keyword>
<evidence type="ECO:0000313" key="10">
    <source>
        <dbReference type="Proteomes" id="UP000637628"/>
    </source>
</evidence>
<accession>A0ABQ3YWK8</accession>
<dbReference type="PANTHER" id="PTHR43289">
    <property type="entry name" value="MITOGEN-ACTIVATED PROTEIN KINASE KINASE KINASE 20-RELATED"/>
    <property type="match status" value="1"/>
</dbReference>
<dbReference type="PROSITE" id="PS00107">
    <property type="entry name" value="PROTEIN_KINASE_ATP"/>
    <property type="match status" value="1"/>
</dbReference>
<dbReference type="InterPro" id="IPR008271">
    <property type="entry name" value="Ser/Thr_kinase_AS"/>
</dbReference>
<dbReference type="InterPro" id="IPR017441">
    <property type="entry name" value="Protein_kinase_ATP_BS"/>
</dbReference>
<dbReference type="SUPFAM" id="SSF82171">
    <property type="entry name" value="DPP6 N-terminal domain-like"/>
    <property type="match status" value="1"/>
</dbReference>
<proteinExistence type="predicted"/>
<feature type="repeat" description="WD" evidence="5">
    <location>
        <begin position="600"/>
        <end position="633"/>
    </location>
</feature>
<dbReference type="CDD" id="cd14014">
    <property type="entry name" value="STKc_PknB_like"/>
    <property type="match status" value="1"/>
</dbReference>
<evidence type="ECO:0000256" key="5">
    <source>
        <dbReference type="PROSITE-ProRule" id="PRU00221"/>
    </source>
</evidence>
<feature type="transmembrane region" description="Helical" evidence="7">
    <location>
        <begin position="288"/>
        <end position="309"/>
    </location>
</feature>